<keyword evidence="10" id="KW-0325">Glycoprotein</keyword>
<dbReference type="Pfam" id="PF07714">
    <property type="entry name" value="PK_Tyr_Ser-Thr"/>
    <property type="match status" value="1"/>
</dbReference>
<dbReference type="SUPFAM" id="SSF53822">
    <property type="entry name" value="Periplasmic binding protein-like I"/>
    <property type="match status" value="1"/>
</dbReference>
<evidence type="ECO:0000256" key="10">
    <source>
        <dbReference type="ARBA" id="ARBA00023180"/>
    </source>
</evidence>
<dbReference type="InterPro" id="IPR029787">
    <property type="entry name" value="Nucleotide_cyclase"/>
</dbReference>
<feature type="transmembrane region" description="Helical" evidence="15">
    <location>
        <begin position="420"/>
        <end position="442"/>
    </location>
</feature>
<keyword evidence="5" id="KW-0547">Nucleotide-binding</keyword>
<evidence type="ECO:0000256" key="3">
    <source>
        <dbReference type="ARBA" id="ARBA00022692"/>
    </source>
</evidence>
<dbReference type="GO" id="GO:0005886">
    <property type="term" value="C:plasma membrane"/>
    <property type="evidence" value="ECO:0007669"/>
    <property type="project" value="TreeGrafter"/>
</dbReference>
<comment type="catalytic activity">
    <reaction evidence="14">
        <text>GTP = 3',5'-cyclic GMP + diphosphate</text>
        <dbReference type="Rhea" id="RHEA:13665"/>
        <dbReference type="ChEBI" id="CHEBI:33019"/>
        <dbReference type="ChEBI" id="CHEBI:37565"/>
        <dbReference type="ChEBI" id="CHEBI:57746"/>
        <dbReference type="EC" id="4.6.1.2"/>
    </reaction>
</comment>
<keyword evidence="6 15" id="KW-1133">Transmembrane helix</keyword>
<feature type="domain" description="Guanylate cyclase" evidence="17">
    <location>
        <begin position="766"/>
        <end position="895"/>
    </location>
</feature>
<evidence type="ECO:0000256" key="11">
    <source>
        <dbReference type="ARBA" id="ARBA00023239"/>
    </source>
</evidence>
<dbReference type="Proteomes" id="UP000683360">
    <property type="component" value="Unassembled WGS sequence"/>
</dbReference>
<evidence type="ECO:0000256" key="8">
    <source>
        <dbReference type="ARBA" id="ARBA00023136"/>
    </source>
</evidence>
<keyword evidence="3 15" id="KW-0812">Transmembrane</keyword>
<keyword evidence="9" id="KW-0675">Receptor</keyword>
<dbReference type="InterPro" id="IPR050401">
    <property type="entry name" value="Cyclic_nucleotide_synthase"/>
</dbReference>
<name>A0A8S3QXX0_MYTED</name>
<dbReference type="FunFam" id="3.30.70.1230:FF:000015">
    <property type="entry name" value="Guanylate cyclase"/>
    <property type="match status" value="1"/>
</dbReference>
<dbReference type="Gene3D" id="1.10.510.10">
    <property type="entry name" value="Transferase(Phosphotransferase) domain 1"/>
    <property type="match status" value="1"/>
</dbReference>
<dbReference type="GO" id="GO:0004672">
    <property type="term" value="F:protein kinase activity"/>
    <property type="evidence" value="ECO:0007669"/>
    <property type="project" value="InterPro"/>
</dbReference>
<keyword evidence="8 15" id="KW-0472">Membrane</keyword>
<evidence type="ECO:0000259" key="17">
    <source>
        <dbReference type="PROSITE" id="PS50125"/>
    </source>
</evidence>
<dbReference type="CDD" id="cd07302">
    <property type="entry name" value="CHD"/>
    <property type="match status" value="1"/>
</dbReference>
<evidence type="ECO:0000256" key="4">
    <source>
        <dbReference type="ARBA" id="ARBA00022729"/>
    </source>
</evidence>
<dbReference type="InterPro" id="IPR011009">
    <property type="entry name" value="Kinase-like_dom_sf"/>
</dbReference>
<evidence type="ECO:0000313" key="19">
    <source>
        <dbReference type="Proteomes" id="UP000683360"/>
    </source>
</evidence>
<evidence type="ECO:0000256" key="7">
    <source>
        <dbReference type="ARBA" id="ARBA00023134"/>
    </source>
</evidence>
<dbReference type="Pfam" id="PF00211">
    <property type="entry name" value="Guanylate_cyc"/>
    <property type="match status" value="1"/>
</dbReference>
<evidence type="ECO:0000256" key="12">
    <source>
        <dbReference type="ARBA" id="ARBA00023293"/>
    </source>
</evidence>
<dbReference type="Gene3D" id="3.30.70.1230">
    <property type="entry name" value="Nucleotide cyclase"/>
    <property type="match status" value="1"/>
</dbReference>
<dbReference type="GO" id="GO:0035556">
    <property type="term" value="P:intracellular signal transduction"/>
    <property type="evidence" value="ECO:0007669"/>
    <property type="project" value="InterPro"/>
</dbReference>
<dbReference type="PROSITE" id="PS00452">
    <property type="entry name" value="GUANYLATE_CYCLASE_1"/>
    <property type="match status" value="1"/>
</dbReference>
<dbReference type="SUPFAM" id="SSF56112">
    <property type="entry name" value="Protein kinase-like (PK-like)"/>
    <property type="match status" value="1"/>
</dbReference>
<dbReference type="SUPFAM" id="SSF55073">
    <property type="entry name" value="Nucleotide cyclase"/>
    <property type="match status" value="1"/>
</dbReference>
<dbReference type="CDD" id="cd06352">
    <property type="entry name" value="PBP1_NPR_GC-like"/>
    <property type="match status" value="1"/>
</dbReference>
<dbReference type="AlphaFoldDB" id="A0A8S3QXX0"/>
<keyword evidence="19" id="KW-1185">Reference proteome</keyword>
<keyword evidence="7" id="KW-0342">GTP-binding</keyword>
<sequence length="946" mass="107157">MDSATMQILGLSYVLEQINVSLAVDDVKNEGLLPNHDLTIQYENTKCNDVYGLGRTSDLLAQTKYHVIIGPQCSGVCSHVCRLAAYYNIPCFSGVCQDTEMLNKNTFKTLTRFLGTFDKVGLAVTGLMDTFGWTRFSVISQFHVDKIWMLTRDAIDEIATNKNMTVAAVHTYGAEGEMSLLEIVKNVAAESRIIVLAVRGETLREIMLLAHQMGMTNGDYQFICIYYYSQRNIFGDISWKMNNSDDTIVKEAYKSVIFVSYYTPMTYEYTQFIEKVKHRSQDIFNYTYAEDEEVPYPAANLYEAMYGFALSLNLSLSNNTDIHDGETIAQRLWGNQYQTVTGNITLNSNGDRQQGYKFEQIGDDDNFTLTVVGYYFSVDGQFTENDEDPIKWISSGPPKDHPPCGFYGEYCAKGLSQQSIIQIITGCFIAVVLLIICLSVIIQKVVARKIKTKESESIWRIKKSDLSITERSMWSMSRVSIRSDPSEETVENRVTKTAYYKGSLVSIRSYTKMHSDKMPNFKELRQMRELDHNNIVKTVGFVIDPPELLYVSEFCSKGSLMDILENEDINLDWDFKYCLMWDILEGLDYLSRSSLRYHGNLKSSNCLVDGRFVLKLGDYGPREWLKYKDKSDRDRLWSAPEIIKGFHLLTQAANQAADIYSVGIILHEILHRSGPFGVECLDLSTYEIVDKVKIDTIPPFRPVFDPSLCPQKLQTIIASCWVSNPFERPLLKDVSKAINSITGSKSIAHQIQVQGTADPESFDNVTILFTDIVQFTTLSAESSPMQIIDMLNTLYSGFDEIINEYDVYKVETIGDAYMCVSGLPQRNTYHYFEVSKMIMSIMRYVSTYEIKHKPGRKLQMRAGVHSGSCVAGVIGVKMPRYCLFGDTVNTAARMESSGEASKIQISGATAALLKTDPLYTVLPRGEILVKGKGIMMTYWLEWETNI</sequence>
<dbReference type="InterPro" id="IPR000719">
    <property type="entry name" value="Prot_kinase_dom"/>
</dbReference>
<evidence type="ECO:0000256" key="14">
    <source>
        <dbReference type="RuleBase" id="RU003431"/>
    </source>
</evidence>
<dbReference type="PANTHER" id="PTHR11920:SF501">
    <property type="entry name" value="GUANYLATE CYCLASE 32E"/>
    <property type="match status" value="1"/>
</dbReference>
<dbReference type="InterPro" id="IPR028082">
    <property type="entry name" value="Peripla_BP_I"/>
</dbReference>
<dbReference type="InterPro" id="IPR001170">
    <property type="entry name" value="ANPR/GUC"/>
</dbReference>
<organism evidence="18 19">
    <name type="scientific">Mytilus edulis</name>
    <name type="common">Blue mussel</name>
    <dbReference type="NCBI Taxonomy" id="6550"/>
    <lineage>
        <taxon>Eukaryota</taxon>
        <taxon>Metazoa</taxon>
        <taxon>Spiralia</taxon>
        <taxon>Lophotrochozoa</taxon>
        <taxon>Mollusca</taxon>
        <taxon>Bivalvia</taxon>
        <taxon>Autobranchia</taxon>
        <taxon>Pteriomorphia</taxon>
        <taxon>Mytilida</taxon>
        <taxon>Mytiloidea</taxon>
        <taxon>Mytilidae</taxon>
        <taxon>Mytilinae</taxon>
        <taxon>Mytilus</taxon>
    </lineage>
</organism>
<keyword evidence="11 13" id="KW-0456">Lyase</keyword>
<dbReference type="GO" id="GO:0004016">
    <property type="term" value="F:adenylate cyclase activity"/>
    <property type="evidence" value="ECO:0007669"/>
    <property type="project" value="TreeGrafter"/>
</dbReference>
<proteinExistence type="inferred from homology"/>
<dbReference type="PROSITE" id="PS50011">
    <property type="entry name" value="PROTEIN_KINASE_DOM"/>
    <property type="match status" value="1"/>
</dbReference>
<protein>
    <recommendedName>
        <fullName evidence="2 14">Guanylate cyclase</fullName>
        <ecNumber evidence="2 14">4.6.1.2</ecNumber>
    </recommendedName>
</protein>
<dbReference type="InterPro" id="IPR001054">
    <property type="entry name" value="A/G_cyclase"/>
</dbReference>
<evidence type="ECO:0000256" key="9">
    <source>
        <dbReference type="ARBA" id="ARBA00023170"/>
    </source>
</evidence>
<comment type="caution">
    <text evidence="18">The sequence shown here is derived from an EMBL/GenBank/DDBJ whole genome shotgun (WGS) entry which is preliminary data.</text>
</comment>
<dbReference type="GO" id="GO:0001653">
    <property type="term" value="F:peptide receptor activity"/>
    <property type="evidence" value="ECO:0007669"/>
    <property type="project" value="TreeGrafter"/>
</dbReference>
<dbReference type="GO" id="GO:0007168">
    <property type="term" value="P:receptor guanylyl cyclase signaling pathway"/>
    <property type="evidence" value="ECO:0007669"/>
    <property type="project" value="TreeGrafter"/>
</dbReference>
<dbReference type="EMBL" id="CAJPWZ010000750">
    <property type="protein sequence ID" value="CAG2200483.1"/>
    <property type="molecule type" value="Genomic_DNA"/>
</dbReference>
<gene>
    <name evidence="18" type="ORF">MEDL_15179</name>
</gene>
<dbReference type="InterPro" id="IPR001245">
    <property type="entry name" value="Ser-Thr/Tyr_kinase_cat_dom"/>
</dbReference>
<dbReference type="PROSITE" id="PS50125">
    <property type="entry name" value="GUANYLATE_CYCLASE_2"/>
    <property type="match status" value="1"/>
</dbReference>
<dbReference type="InterPro" id="IPR018297">
    <property type="entry name" value="A/G_cyclase_CS"/>
</dbReference>
<dbReference type="PANTHER" id="PTHR11920">
    <property type="entry name" value="GUANYLYL CYCLASE"/>
    <property type="match status" value="1"/>
</dbReference>
<dbReference type="GO" id="GO:0004383">
    <property type="term" value="F:guanylate cyclase activity"/>
    <property type="evidence" value="ECO:0007669"/>
    <property type="project" value="UniProtKB-EC"/>
</dbReference>
<keyword evidence="4" id="KW-0732">Signal</keyword>
<dbReference type="GO" id="GO:0005525">
    <property type="term" value="F:GTP binding"/>
    <property type="evidence" value="ECO:0007669"/>
    <property type="project" value="UniProtKB-KW"/>
</dbReference>
<dbReference type="EC" id="4.6.1.2" evidence="2 14"/>
<accession>A0A8S3QXX0</accession>
<evidence type="ECO:0000259" key="16">
    <source>
        <dbReference type="PROSITE" id="PS50011"/>
    </source>
</evidence>
<evidence type="ECO:0000256" key="1">
    <source>
        <dbReference type="ARBA" id="ARBA00004479"/>
    </source>
</evidence>
<dbReference type="Pfam" id="PF01094">
    <property type="entry name" value="ANF_receptor"/>
    <property type="match status" value="1"/>
</dbReference>
<evidence type="ECO:0000313" key="18">
    <source>
        <dbReference type="EMBL" id="CAG2200483.1"/>
    </source>
</evidence>
<reference evidence="18" key="1">
    <citation type="submission" date="2021-03" db="EMBL/GenBank/DDBJ databases">
        <authorList>
            <person name="Bekaert M."/>
        </authorList>
    </citation>
    <scope>NUCLEOTIDE SEQUENCE</scope>
</reference>
<comment type="similarity">
    <text evidence="13">Belongs to the adenylyl cyclase class-4/guanylyl cyclase family.</text>
</comment>
<evidence type="ECO:0000256" key="15">
    <source>
        <dbReference type="SAM" id="Phobius"/>
    </source>
</evidence>
<dbReference type="PRINTS" id="PR00255">
    <property type="entry name" value="NATPEPTIDER"/>
</dbReference>
<evidence type="ECO:0000256" key="13">
    <source>
        <dbReference type="RuleBase" id="RU000405"/>
    </source>
</evidence>
<comment type="subcellular location">
    <subcellularLocation>
        <location evidence="1">Membrane</location>
        <topology evidence="1">Single-pass type I membrane protein</topology>
    </subcellularLocation>
</comment>
<feature type="domain" description="Protein kinase" evidence="16">
    <location>
        <begin position="476"/>
        <end position="742"/>
    </location>
</feature>
<dbReference type="Gene3D" id="3.40.50.2300">
    <property type="match status" value="2"/>
</dbReference>
<dbReference type="GO" id="GO:0005524">
    <property type="term" value="F:ATP binding"/>
    <property type="evidence" value="ECO:0007669"/>
    <property type="project" value="InterPro"/>
</dbReference>
<dbReference type="SMART" id="SM00044">
    <property type="entry name" value="CYCc"/>
    <property type="match status" value="1"/>
</dbReference>
<evidence type="ECO:0000256" key="2">
    <source>
        <dbReference type="ARBA" id="ARBA00012202"/>
    </source>
</evidence>
<evidence type="ECO:0000256" key="6">
    <source>
        <dbReference type="ARBA" id="ARBA00022989"/>
    </source>
</evidence>
<dbReference type="OrthoDB" id="1890790at2759"/>
<evidence type="ECO:0000256" key="5">
    <source>
        <dbReference type="ARBA" id="ARBA00022741"/>
    </source>
</evidence>
<keyword evidence="12 14" id="KW-0141">cGMP biosynthesis</keyword>
<dbReference type="InterPro" id="IPR001828">
    <property type="entry name" value="ANF_lig-bd_rcpt"/>
</dbReference>